<dbReference type="EMBL" id="FUWM01000005">
    <property type="protein sequence ID" value="SJZ36826.1"/>
    <property type="molecule type" value="Genomic_DNA"/>
</dbReference>
<evidence type="ECO:0000313" key="6">
    <source>
        <dbReference type="EMBL" id="SJZ36826.1"/>
    </source>
</evidence>
<proteinExistence type="predicted"/>
<dbReference type="RefSeq" id="WP_078809083.1">
    <property type="nucleotide sequence ID" value="NZ_FUWM01000005.1"/>
</dbReference>
<evidence type="ECO:0000256" key="1">
    <source>
        <dbReference type="ARBA" id="ARBA00004236"/>
    </source>
</evidence>
<accession>A0A1T4K335</accession>
<comment type="subcellular location">
    <subcellularLocation>
        <location evidence="1">Cell membrane</location>
    </subcellularLocation>
</comment>
<protein>
    <submittedName>
        <fullName evidence="6">4Fe-4S binding domain-containing protein</fullName>
    </submittedName>
</protein>
<feature type="transmembrane region" description="Helical" evidence="4">
    <location>
        <begin position="12"/>
        <end position="28"/>
    </location>
</feature>
<dbReference type="STRING" id="142842.SAMN02745118_00577"/>
<evidence type="ECO:0000259" key="5">
    <source>
        <dbReference type="Pfam" id="PF12801"/>
    </source>
</evidence>
<feature type="transmembrane region" description="Helical" evidence="4">
    <location>
        <begin position="68"/>
        <end position="95"/>
    </location>
</feature>
<keyword evidence="3 4" id="KW-0472">Membrane</keyword>
<dbReference type="PANTHER" id="PTHR30224:SF4">
    <property type="entry name" value="ELECTRON TRANSPORT PROTEIN YCCM-RELATED"/>
    <property type="match status" value="1"/>
</dbReference>
<dbReference type="Pfam" id="PF12801">
    <property type="entry name" value="Fer4_5"/>
    <property type="match status" value="2"/>
</dbReference>
<evidence type="ECO:0000256" key="3">
    <source>
        <dbReference type="ARBA" id="ARBA00023136"/>
    </source>
</evidence>
<dbReference type="Proteomes" id="UP000190625">
    <property type="component" value="Unassembled WGS sequence"/>
</dbReference>
<evidence type="ECO:0000256" key="4">
    <source>
        <dbReference type="SAM" id="Phobius"/>
    </source>
</evidence>
<feature type="domain" description="4Fe-4S ferredoxin-type" evidence="5">
    <location>
        <begin position="162"/>
        <end position="191"/>
    </location>
</feature>
<gene>
    <name evidence="6" type="ORF">SAMN02745118_00577</name>
</gene>
<dbReference type="AlphaFoldDB" id="A0A1T4K335"/>
<evidence type="ECO:0000256" key="2">
    <source>
        <dbReference type="ARBA" id="ARBA00022475"/>
    </source>
</evidence>
<dbReference type="InterPro" id="IPR017896">
    <property type="entry name" value="4Fe4S_Fe-S-bd"/>
</dbReference>
<feature type="transmembrane region" description="Helical" evidence="4">
    <location>
        <begin position="184"/>
        <end position="203"/>
    </location>
</feature>
<keyword evidence="4" id="KW-1133">Transmembrane helix</keyword>
<dbReference type="SUPFAM" id="SSF54862">
    <property type="entry name" value="4Fe-4S ferredoxins"/>
    <property type="match status" value="1"/>
</dbReference>
<feature type="transmembrane region" description="Helical" evidence="4">
    <location>
        <begin position="156"/>
        <end position="177"/>
    </location>
</feature>
<organism evidence="6 7">
    <name type="scientific">Selenihalanaerobacter shriftii</name>
    <dbReference type="NCBI Taxonomy" id="142842"/>
    <lineage>
        <taxon>Bacteria</taxon>
        <taxon>Bacillati</taxon>
        <taxon>Bacillota</taxon>
        <taxon>Clostridia</taxon>
        <taxon>Halanaerobiales</taxon>
        <taxon>Halobacteroidaceae</taxon>
        <taxon>Selenihalanaerobacter</taxon>
    </lineage>
</organism>
<feature type="transmembrane region" description="Helical" evidence="4">
    <location>
        <begin position="126"/>
        <end position="144"/>
    </location>
</feature>
<dbReference type="OrthoDB" id="9806398at2"/>
<dbReference type="InterPro" id="IPR052378">
    <property type="entry name" value="NosR_regulator"/>
</dbReference>
<keyword evidence="4" id="KW-0812">Transmembrane</keyword>
<dbReference type="PANTHER" id="PTHR30224">
    <property type="entry name" value="ELECTRON TRANSPORT PROTEIN"/>
    <property type="match status" value="1"/>
</dbReference>
<evidence type="ECO:0000313" key="7">
    <source>
        <dbReference type="Proteomes" id="UP000190625"/>
    </source>
</evidence>
<name>A0A1T4K335_9FIRM</name>
<sequence>MTSTFWRRLSQIFFVSFLAVFGIKHQVIGGGPKGAPPLDSYCVFGGVETLYSWIHNGEFLLKTNMSNIILLFTVLVITIFMGAVFCGWICPLGAIQDFFNFINRKTINKKIYIPHKLELPFRSLKYILLILITFMTIRTGQLWFEGYDPLKVFFHFKFESLTPIIILIIFSILGVLIERFWCKYLCPLGAIIFPLSYLSIINLNKNHDQCNDCNICDSSCSMDLQPSRSTSKTECIKCLDCMKSCNQSDVLYLTLGKKGR</sequence>
<reference evidence="7" key="1">
    <citation type="submission" date="2017-02" db="EMBL/GenBank/DDBJ databases">
        <authorList>
            <person name="Varghese N."/>
            <person name="Submissions S."/>
        </authorList>
    </citation>
    <scope>NUCLEOTIDE SEQUENCE [LARGE SCALE GENOMIC DNA]</scope>
    <source>
        <strain evidence="7">ATCC BAA-73</strain>
    </source>
</reference>
<keyword evidence="7" id="KW-1185">Reference proteome</keyword>
<feature type="domain" description="4Fe-4S ferredoxin-type" evidence="5">
    <location>
        <begin position="64"/>
        <end position="105"/>
    </location>
</feature>
<dbReference type="GO" id="GO:0005886">
    <property type="term" value="C:plasma membrane"/>
    <property type="evidence" value="ECO:0007669"/>
    <property type="project" value="UniProtKB-SubCell"/>
</dbReference>
<keyword evidence="2" id="KW-1003">Cell membrane</keyword>